<dbReference type="HAMAP" id="MF_01331_B">
    <property type="entry name" value="Ribosomal_uL22_B"/>
    <property type="match status" value="1"/>
</dbReference>
<keyword evidence="2 7" id="KW-0699">rRNA-binding</keyword>
<keyword evidence="5 7" id="KW-0687">Ribonucleoprotein</keyword>
<dbReference type="OrthoDB" id="9805969at2"/>
<comment type="subunit">
    <text evidence="7 9">Part of the 50S ribosomal subunit.</text>
</comment>
<evidence type="ECO:0000256" key="1">
    <source>
        <dbReference type="ARBA" id="ARBA00009451"/>
    </source>
</evidence>
<evidence type="ECO:0000256" key="6">
    <source>
        <dbReference type="ARBA" id="ARBA00035207"/>
    </source>
</evidence>
<reference evidence="12" key="1">
    <citation type="submission" date="2017-12" db="EMBL/GenBank/DDBJ databases">
        <title>Draft genome sequence of Telmatospirillum siberiense 26-4b1T, an acidotolerant peatland alphaproteobacterium potentially involved in sulfur cycling.</title>
        <authorList>
            <person name="Hausmann B."/>
            <person name="Pjevac P."/>
            <person name="Schreck K."/>
            <person name="Herbold C.W."/>
            <person name="Daims H."/>
            <person name="Wagner M."/>
            <person name="Pester M."/>
            <person name="Loy A."/>
        </authorList>
    </citation>
    <scope>NUCLEOTIDE SEQUENCE [LARGE SCALE GENOMIC DNA]</scope>
    <source>
        <strain evidence="12">26-4b1</strain>
    </source>
</reference>
<organism evidence="11 12">
    <name type="scientific">Telmatospirillum siberiense</name>
    <dbReference type="NCBI Taxonomy" id="382514"/>
    <lineage>
        <taxon>Bacteria</taxon>
        <taxon>Pseudomonadati</taxon>
        <taxon>Pseudomonadota</taxon>
        <taxon>Alphaproteobacteria</taxon>
        <taxon>Rhodospirillales</taxon>
        <taxon>Rhodospirillaceae</taxon>
        <taxon>Telmatospirillum</taxon>
    </lineage>
</organism>
<protein>
    <recommendedName>
        <fullName evidence="6 7">Large ribosomal subunit protein uL22</fullName>
    </recommendedName>
</protein>
<gene>
    <name evidence="7" type="primary">rplV</name>
    <name evidence="11" type="ORF">CWS72_24545</name>
</gene>
<dbReference type="GO" id="GO:0019843">
    <property type="term" value="F:rRNA binding"/>
    <property type="evidence" value="ECO:0007669"/>
    <property type="project" value="UniProtKB-UniRule"/>
</dbReference>
<evidence type="ECO:0000256" key="5">
    <source>
        <dbReference type="ARBA" id="ARBA00023274"/>
    </source>
</evidence>
<dbReference type="NCBIfam" id="TIGR01044">
    <property type="entry name" value="rplV_bact"/>
    <property type="match status" value="1"/>
</dbReference>
<comment type="function">
    <text evidence="7">The globular domain of the protein is located near the polypeptide exit tunnel on the outside of the subunit, while an extended beta-hairpin is found that lines the wall of the exit tunnel in the center of the 70S ribosome.</text>
</comment>
<evidence type="ECO:0000256" key="3">
    <source>
        <dbReference type="ARBA" id="ARBA00022884"/>
    </source>
</evidence>
<evidence type="ECO:0000313" key="12">
    <source>
        <dbReference type="Proteomes" id="UP000233293"/>
    </source>
</evidence>
<keyword evidence="4 7" id="KW-0689">Ribosomal protein</keyword>
<dbReference type="InterPro" id="IPR001063">
    <property type="entry name" value="Ribosomal_uL22"/>
</dbReference>
<dbReference type="GO" id="GO:0022625">
    <property type="term" value="C:cytosolic large ribosomal subunit"/>
    <property type="evidence" value="ECO:0007669"/>
    <property type="project" value="TreeGrafter"/>
</dbReference>
<dbReference type="Pfam" id="PF00237">
    <property type="entry name" value="Ribosomal_L22"/>
    <property type="match status" value="1"/>
</dbReference>
<dbReference type="PANTHER" id="PTHR13501:SF8">
    <property type="entry name" value="LARGE RIBOSOMAL SUBUNIT PROTEIN UL22M"/>
    <property type="match status" value="1"/>
</dbReference>
<dbReference type="InterPro" id="IPR047867">
    <property type="entry name" value="Ribosomal_uL22_bac/org-type"/>
</dbReference>
<dbReference type="EMBL" id="PIUM01000042">
    <property type="protein sequence ID" value="PKU21855.1"/>
    <property type="molecule type" value="Genomic_DNA"/>
</dbReference>
<dbReference type="PANTHER" id="PTHR13501">
    <property type="entry name" value="CHLOROPLAST 50S RIBOSOMAL PROTEIN L22-RELATED"/>
    <property type="match status" value="1"/>
</dbReference>
<evidence type="ECO:0000256" key="7">
    <source>
        <dbReference type="HAMAP-Rule" id="MF_01331"/>
    </source>
</evidence>
<dbReference type="GO" id="GO:0003735">
    <property type="term" value="F:structural constituent of ribosome"/>
    <property type="evidence" value="ECO:0007669"/>
    <property type="project" value="InterPro"/>
</dbReference>
<dbReference type="InterPro" id="IPR005727">
    <property type="entry name" value="Ribosomal_uL22_bac/chlpt-type"/>
</dbReference>
<evidence type="ECO:0000256" key="9">
    <source>
        <dbReference type="RuleBase" id="RU004006"/>
    </source>
</evidence>
<dbReference type="GO" id="GO:0006412">
    <property type="term" value="P:translation"/>
    <property type="evidence" value="ECO:0007669"/>
    <property type="project" value="UniProtKB-UniRule"/>
</dbReference>
<dbReference type="AlphaFoldDB" id="A0A2N3PN76"/>
<dbReference type="InterPro" id="IPR018260">
    <property type="entry name" value="Ribosomal_uL22_CS"/>
</dbReference>
<proteinExistence type="inferred from homology"/>
<evidence type="ECO:0000256" key="10">
    <source>
        <dbReference type="RuleBase" id="RU004008"/>
    </source>
</evidence>
<dbReference type="Proteomes" id="UP000233293">
    <property type="component" value="Unassembled WGS sequence"/>
</dbReference>
<keyword evidence="3 7" id="KW-0694">RNA-binding</keyword>
<dbReference type="Gene3D" id="3.90.470.10">
    <property type="entry name" value="Ribosomal protein L22/L17"/>
    <property type="match status" value="1"/>
</dbReference>
<accession>A0A2N3PN76</accession>
<sequence>MSKKTAPRDLADNEAQAFAATIRTSPRKLNLVAQSIRGLKAEAALAQLTFSRRRIAQDVKKVLQSAIANAENNHQLDVDRLVVAEAFVGKAMVMKRFSARARGRVGHIVKPFSNLTVIVREREESVGEEKA</sequence>
<evidence type="ECO:0000313" key="11">
    <source>
        <dbReference type="EMBL" id="PKU21855.1"/>
    </source>
</evidence>
<evidence type="ECO:0000256" key="4">
    <source>
        <dbReference type="ARBA" id="ARBA00022980"/>
    </source>
</evidence>
<dbReference type="CDD" id="cd00336">
    <property type="entry name" value="Ribosomal_L22"/>
    <property type="match status" value="1"/>
</dbReference>
<comment type="similarity">
    <text evidence="1 7 8">Belongs to the universal ribosomal protein uL22 family.</text>
</comment>
<name>A0A2N3PN76_9PROT</name>
<keyword evidence="12" id="KW-1185">Reference proteome</keyword>
<comment type="function">
    <text evidence="7 10">This protein binds specifically to 23S rRNA; its binding is stimulated by other ribosomal proteins, e.g., L4, L17, and L20. It is important during the early stages of 50S assembly. It makes multiple contacts with different domains of the 23S rRNA in the assembled 50S subunit and ribosome.</text>
</comment>
<dbReference type="SUPFAM" id="SSF54843">
    <property type="entry name" value="Ribosomal protein L22"/>
    <property type="match status" value="1"/>
</dbReference>
<dbReference type="RefSeq" id="WP_101253293.1">
    <property type="nucleotide sequence ID" value="NZ_PIUM01000042.1"/>
</dbReference>
<evidence type="ECO:0000256" key="8">
    <source>
        <dbReference type="RuleBase" id="RU004005"/>
    </source>
</evidence>
<evidence type="ECO:0000256" key="2">
    <source>
        <dbReference type="ARBA" id="ARBA00022730"/>
    </source>
</evidence>
<comment type="caution">
    <text evidence="11">The sequence shown here is derived from an EMBL/GenBank/DDBJ whole genome shotgun (WGS) entry which is preliminary data.</text>
</comment>
<dbReference type="PROSITE" id="PS00464">
    <property type="entry name" value="RIBOSOMAL_L22"/>
    <property type="match status" value="1"/>
</dbReference>
<dbReference type="InterPro" id="IPR036394">
    <property type="entry name" value="Ribosomal_uL22_sf"/>
</dbReference>